<evidence type="ECO:0000313" key="3">
    <source>
        <dbReference type="EMBL" id="RGY69445.1"/>
    </source>
</evidence>
<dbReference type="InterPro" id="IPR002516">
    <property type="entry name" value="Glyco_trans_11"/>
</dbReference>
<reference evidence="3 4" key="1">
    <citation type="submission" date="2018-08" db="EMBL/GenBank/DDBJ databases">
        <title>A genome reference for cultivated species of the human gut microbiota.</title>
        <authorList>
            <person name="Zou Y."/>
            <person name="Xue W."/>
            <person name="Luo G."/>
        </authorList>
    </citation>
    <scope>NUCLEOTIDE SEQUENCE [LARGE SCALE GENOMIC DNA]</scope>
    <source>
        <strain evidence="3 4">OF01-1</strain>
    </source>
</reference>
<proteinExistence type="predicted"/>
<dbReference type="PANTHER" id="PTHR11927:SF9">
    <property type="entry name" value="L-FUCOSYLTRANSFERASE"/>
    <property type="match status" value="1"/>
</dbReference>
<sequence length="292" mass="35188">MDIVVIFNGLGNQMSQYAFYLAKKKDNLNCHVIFDPKSTNVHNGAELKRVFGIELNRNYLDKIISYFYGYIFNKRIVNRLFSLVGIRMIYEPKNYDYREELLKPSSNFISFYWGGWHSEKYFKDIEFEVKKVFKFPEVTNSPYFTEWFNKIFLDNNSVSIHIRRGDYLDKPSDPYYQFNGVCTIDYYEKAILYLKEKILEPNFYIFSNDINWCMKTFGTENMYYVDCNKGKDSWRDMYLMSECRHHINANSTFSWWAAWLSPYSNGIVLHPKCFIKDIETKDYYPQKWIMIE</sequence>
<dbReference type="GO" id="GO:0005975">
    <property type="term" value="P:carbohydrate metabolic process"/>
    <property type="evidence" value="ECO:0007669"/>
    <property type="project" value="InterPro"/>
</dbReference>
<organism evidence="3 4">
    <name type="scientific">Bacteroides fragilis</name>
    <dbReference type="NCBI Taxonomy" id="817"/>
    <lineage>
        <taxon>Bacteria</taxon>
        <taxon>Pseudomonadati</taxon>
        <taxon>Bacteroidota</taxon>
        <taxon>Bacteroidia</taxon>
        <taxon>Bacteroidales</taxon>
        <taxon>Bacteroidaceae</taxon>
        <taxon>Bacteroides</taxon>
    </lineage>
</organism>
<protein>
    <submittedName>
        <fullName evidence="3">Alpha-1,2-fucosyltransferase</fullName>
    </submittedName>
</protein>
<keyword evidence="1 3" id="KW-0328">Glycosyltransferase</keyword>
<dbReference type="Proteomes" id="UP000284614">
    <property type="component" value="Unassembled WGS sequence"/>
</dbReference>
<comment type="caution">
    <text evidence="3">The sequence shown here is derived from an EMBL/GenBank/DDBJ whole genome shotgun (WGS) entry which is preliminary data.</text>
</comment>
<dbReference type="EMBL" id="QSDG01000006">
    <property type="protein sequence ID" value="RGY69445.1"/>
    <property type="molecule type" value="Genomic_DNA"/>
</dbReference>
<evidence type="ECO:0000313" key="4">
    <source>
        <dbReference type="Proteomes" id="UP000284614"/>
    </source>
</evidence>
<dbReference type="Gene3D" id="3.40.50.11350">
    <property type="match status" value="1"/>
</dbReference>
<evidence type="ECO:0000256" key="2">
    <source>
        <dbReference type="ARBA" id="ARBA00022679"/>
    </source>
</evidence>
<dbReference type="GO" id="GO:0008107">
    <property type="term" value="F:galactoside 2-alpha-L-fucosyltransferase activity"/>
    <property type="evidence" value="ECO:0007669"/>
    <property type="project" value="InterPro"/>
</dbReference>
<gene>
    <name evidence="3" type="ORF">DXA27_08900</name>
</gene>
<dbReference type="PANTHER" id="PTHR11927">
    <property type="entry name" value="GALACTOSIDE 2-L-FUCOSYLTRANSFERASE"/>
    <property type="match status" value="1"/>
</dbReference>
<dbReference type="Pfam" id="PF01531">
    <property type="entry name" value="Glyco_transf_11"/>
    <property type="match status" value="1"/>
</dbReference>
<keyword evidence="2 3" id="KW-0808">Transferase</keyword>
<evidence type="ECO:0000256" key="1">
    <source>
        <dbReference type="ARBA" id="ARBA00022676"/>
    </source>
</evidence>
<dbReference type="AlphaFoldDB" id="A0A413K0N9"/>
<dbReference type="CDD" id="cd11301">
    <property type="entry name" value="Fut1_Fut2_like"/>
    <property type="match status" value="1"/>
</dbReference>
<accession>A0A413K0N9</accession>
<dbReference type="GO" id="GO:0016020">
    <property type="term" value="C:membrane"/>
    <property type="evidence" value="ECO:0007669"/>
    <property type="project" value="InterPro"/>
</dbReference>
<name>A0A413K0N9_BACFG</name>
<dbReference type="RefSeq" id="WP_005820495.1">
    <property type="nucleotide sequence ID" value="NZ_CP036539.1"/>
</dbReference>